<evidence type="ECO:0000313" key="3">
    <source>
        <dbReference type="EMBL" id="KAG7385408.1"/>
    </source>
</evidence>
<protein>
    <recommendedName>
        <fullName evidence="2">HTH CENPB-type domain-containing protein</fullName>
    </recommendedName>
</protein>
<sequence length="189" mass="21674">MPRERIPLANTNRYRLAMVRKFIQANAQGTSRRAFCLADGIERPTLQTWQRKYDKLVAAVEGEEYRGHRLTLGGSGRIPETFAIEDALLQYVKDLRRGGHVVSQAMIIVAANRLLEGFADNKMEGALSTWCSQFLKRKNLTIRRITYTERQPHPECLVLREEFACEVVKLMERGWATGAVQYGPNRYKS</sequence>
<organism evidence="3 4">
    <name type="scientific">Phytophthora pseudosyringae</name>
    <dbReference type="NCBI Taxonomy" id="221518"/>
    <lineage>
        <taxon>Eukaryota</taxon>
        <taxon>Sar</taxon>
        <taxon>Stramenopiles</taxon>
        <taxon>Oomycota</taxon>
        <taxon>Peronosporomycetes</taxon>
        <taxon>Peronosporales</taxon>
        <taxon>Peronosporaceae</taxon>
        <taxon>Phytophthora</taxon>
    </lineage>
</organism>
<accession>A0A8T1VYQ3</accession>
<dbReference type="PROSITE" id="PS51253">
    <property type="entry name" value="HTH_CENPB"/>
    <property type="match status" value="1"/>
</dbReference>
<dbReference type="GO" id="GO:0003677">
    <property type="term" value="F:DNA binding"/>
    <property type="evidence" value="ECO:0007669"/>
    <property type="project" value="UniProtKB-KW"/>
</dbReference>
<reference evidence="3" key="1">
    <citation type="submission" date="2021-02" db="EMBL/GenBank/DDBJ databases">
        <authorList>
            <person name="Palmer J.M."/>
        </authorList>
    </citation>
    <scope>NUCLEOTIDE SEQUENCE</scope>
    <source>
        <strain evidence="3">SCRP734</strain>
    </source>
</reference>
<dbReference type="Proteomes" id="UP000694044">
    <property type="component" value="Unassembled WGS sequence"/>
</dbReference>
<keyword evidence="1" id="KW-0238">DNA-binding</keyword>
<evidence type="ECO:0000313" key="4">
    <source>
        <dbReference type="Proteomes" id="UP000694044"/>
    </source>
</evidence>
<name>A0A8T1VYQ3_9STRA</name>
<comment type="caution">
    <text evidence="3">The sequence shown here is derived from an EMBL/GenBank/DDBJ whole genome shotgun (WGS) entry which is preliminary data.</text>
</comment>
<dbReference type="EMBL" id="JAGDFM010000122">
    <property type="protein sequence ID" value="KAG7385408.1"/>
    <property type="molecule type" value="Genomic_DNA"/>
</dbReference>
<gene>
    <name evidence="3" type="ORF">PHYPSEUDO_001537</name>
</gene>
<dbReference type="Pfam" id="PF03221">
    <property type="entry name" value="HTH_Tnp_Tc5"/>
    <property type="match status" value="1"/>
</dbReference>
<keyword evidence="4" id="KW-1185">Reference proteome</keyword>
<dbReference type="AlphaFoldDB" id="A0A8T1VYQ3"/>
<evidence type="ECO:0000256" key="1">
    <source>
        <dbReference type="ARBA" id="ARBA00023125"/>
    </source>
</evidence>
<dbReference type="OrthoDB" id="166154at2759"/>
<evidence type="ECO:0000259" key="2">
    <source>
        <dbReference type="PROSITE" id="PS51253"/>
    </source>
</evidence>
<dbReference type="InterPro" id="IPR006600">
    <property type="entry name" value="HTH_CenpB_DNA-bd_dom"/>
</dbReference>
<feature type="domain" description="HTH CENPB-type" evidence="2">
    <location>
        <begin position="72"/>
        <end position="144"/>
    </location>
</feature>
<proteinExistence type="predicted"/>